<dbReference type="Proteomes" id="UP000790580">
    <property type="component" value="Unassembled WGS sequence"/>
</dbReference>
<dbReference type="RefSeq" id="WP_088073944.1">
    <property type="nucleotide sequence ID" value="NZ_JAHQCR010000033.1"/>
</dbReference>
<dbReference type="SUPFAM" id="SSF55811">
    <property type="entry name" value="Nudix"/>
    <property type="match status" value="1"/>
</dbReference>
<proteinExistence type="predicted"/>
<comment type="caution">
    <text evidence="4">The sequence shown here is derived from an EMBL/GenBank/DDBJ whole genome shotgun (WGS) entry which is preliminary data.</text>
</comment>
<evidence type="ECO:0000256" key="1">
    <source>
        <dbReference type="ARBA" id="ARBA00001946"/>
    </source>
</evidence>
<dbReference type="Gene3D" id="3.90.79.10">
    <property type="entry name" value="Nucleoside Triphosphate Pyrophosphohydrolase"/>
    <property type="match status" value="1"/>
</dbReference>
<reference evidence="4 5" key="1">
    <citation type="submission" date="2021-06" db="EMBL/GenBank/DDBJ databases">
        <title>Bacillus sp. RD4P76, an endophyte from a halophyte.</title>
        <authorList>
            <person name="Sun J.-Q."/>
        </authorList>
    </citation>
    <scope>NUCLEOTIDE SEQUENCE [LARGE SCALE GENOMIC DNA]</scope>
    <source>
        <strain evidence="4 5">JCM 17098</strain>
    </source>
</reference>
<dbReference type="InterPro" id="IPR015797">
    <property type="entry name" value="NUDIX_hydrolase-like_dom_sf"/>
</dbReference>
<name>A0ABS6JS16_9BACI</name>
<sequence>MLFHQVFDDTQTNHNQMKVKTRQAVRAVIVMRGKILLVRSNRGDFKFPGGGIEMGESHSAALQREIAEETGYINCVVKGKIGAVLERKIDVYDQDTIFEMDSHYYICECSGDRGNQDLDGYEAEQGFTPVWISFDDAIKQNDEASRQLNCNGWVRRETFVLKNLREYFK</sequence>
<evidence type="ECO:0000256" key="2">
    <source>
        <dbReference type="ARBA" id="ARBA00022801"/>
    </source>
</evidence>
<dbReference type="PANTHER" id="PTHR43046">
    <property type="entry name" value="GDP-MANNOSE MANNOSYL HYDROLASE"/>
    <property type="match status" value="1"/>
</dbReference>
<keyword evidence="5" id="KW-1185">Reference proteome</keyword>
<comment type="cofactor">
    <cofactor evidence="1">
        <name>Mg(2+)</name>
        <dbReference type="ChEBI" id="CHEBI:18420"/>
    </cofactor>
</comment>
<organism evidence="4 5">
    <name type="scientific">Evansella alkalicola</name>
    <dbReference type="NCBI Taxonomy" id="745819"/>
    <lineage>
        <taxon>Bacteria</taxon>
        <taxon>Bacillati</taxon>
        <taxon>Bacillota</taxon>
        <taxon>Bacilli</taxon>
        <taxon>Bacillales</taxon>
        <taxon>Bacillaceae</taxon>
        <taxon>Evansella</taxon>
    </lineage>
</organism>
<dbReference type="InterPro" id="IPR000086">
    <property type="entry name" value="NUDIX_hydrolase_dom"/>
</dbReference>
<keyword evidence="2" id="KW-0378">Hydrolase</keyword>
<evidence type="ECO:0000259" key="3">
    <source>
        <dbReference type="PROSITE" id="PS51462"/>
    </source>
</evidence>
<dbReference type="InterPro" id="IPR020084">
    <property type="entry name" value="NUDIX_hydrolase_CS"/>
</dbReference>
<dbReference type="Pfam" id="PF00293">
    <property type="entry name" value="NUDIX"/>
    <property type="match status" value="1"/>
</dbReference>
<dbReference type="PANTHER" id="PTHR43046:SF15">
    <property type="entry name" value="MUTT_NUDIX FAMILY PROTEIN"/>
    <property type="match status" value="1"/>
</dbReference>
<gene>
    <name evidence="4" type="ORF">KS407_07420</name>
</gene>
<evidence type="ECO:0000313" key="4">
    <source>
        <dbReference type="EMBL" id="MBU9721278.1"/>
    </source>
</evidence>
<dbReference type="EMBL" id="JAHQCR010000033">
    <property type="protein sequence ID" value="MBU9721278.1"/>
    <property type="molecule type" value="Genomic_DNA"/>
</dbReference>
<dbReference type="PROSITE" id="PS00893">
    <property type="entry name" value="NUDIX_BOX"/>
    <property type="match status" value="1"/>
</dbReference>
<dbReference type="PROSITE" id="PS51462">
    <property type="entry name" value="NUDIX"/>
    <property type="match status" value="1"/>
</dbReference>
<feature type="domain" description="Nudix hydrolase" evidence="3">
    <location>
        <begin position="20"/>
        <end position="156"/>
    </location>
</feature>
<accession>A0ABS6JS16</accession>
<evidence type="ECO:0000313" key="5">
    <source>
        <dbReference type="Proteomes" id="UP000790580"/>
    </source>
</evidence>
<protein>
    <submittedName>
        <fullName evidence="4">NUDIX domain-containing protein</fullName>
    </submittedName>
</protein>